<evidence type="ECO:0000313" key="10">
    <source>
        <dbReference type="EMBL" id="KAH9841513.1"/>
    </source>
</evidence>
<evidence type="ECO:0000256" key="1">
    <source>
        <dbReference type="ARBA" id="ARBA00004123"/>
    </source>
</evidence>
<evidence type="ECO:0000256" key="5">
    <source>
        <dbReference type="ARBA" id="ARBA00023242"/>
    </source>
</evidence>
<keyword evidence="11" id="KW-1185">Reference proteome</keyword>
<comment type="subcellular location">
    <subcellularLocation>
        <location evidence="1 6">Nucleus</location>
    </subcellularLocation>
</comment>
<dbReference type="Pfam" id="PF04042">
    <property type="entry name" value="DNA_pol_E_B"/>
    <property type="match status" value="1"/>
</dbReference>
<gene>
    <name evidence="10" type="ORF">C8Q71DRAFT_737405</name>
</gene>
<dbReference type="GeneID" id="72003324"/>
<proteinExistence type="inferred from homology"/>
<sequence>MSSETKEKLRAELVKYFENMLDENHLEECVRICEMFNLSGEDLRYKWEAMKLGKKAFLFTMDDIPDLKAECQKDLLAKANREKPKTRGTLSGPLSKTFGSPFPKGGFRPGAMLNRGTPVKRQDGFAVATAGESRKGPVAGPSGVRFSGPGIDDEASRSRNYRYMYEKVSDRSAALDSRVDEMGELVRLHYNIEDLGDPSASTEEEVVVVGRITLDSESSAGSVKLNEASLTLESSRQIGAGARVPLRFDPNVKVRQGKQGAGGAGLFPGAIAAFRGKNGGGGSFLVTEILSLPPLHPTSAGSIKTESTEPFGVCVACGPYTPDTDMQFNQWQKLLAKLKTDRPAVVILIGPFIDDAHPAVKNGDVDETPADIFRTVVLASLTEFLGSSPDSQILIVPSVRDMISDHAVFPQGELSHEFAIYPRIRVLPNPCRFSLNDVTFGVTSVDVLFHLRKEEFFKRAQEVEPVAPSGGDAAGSDTMVNTCRHLLQQRSFYPIFPVPLDLSHEVNLDVTHMERLNLDIDGANTNEAPDVLILPSRLKHFSKVVDSTIAINPSFLTKLTYASLVCSSHESGSSVGDRIKAEIVRLDP</sequence>
<feature type="region of interest" description="Disordered" evidence="7">
    <location>
        <begin position="132"/>
        <end position="151"/>
    </location>
</feature>
<keyword evidence="4 6" id="KW-0235">DNA replication</keyword>
<comment type="similarity">
    <text evidence="2 6">Belongs to the DNA polymerase alpha subunit B family.</text>
</comment>
<dbReference type="EMBL" id="JADCUA010000003">
    <property type="protein sequence ID" value="KAH9841513.1"/>
    <property type="molecule type" value="Genomic_DNA"/>
</dbReference>
<keyword evidence="5 6" id="KW-0539">Nucleus</keyword>
<dbReference type="PANTHER" id="PTHR23061">
    <property type="entry name" value="DNA POLYMERASE 2 ALPHA 70 KDA SUBUNIT"/>
    <property type="match status" value="1"/>
</dbReference>
<dbReference type="Gene3D" id="3.60.21.60">
    <property type="match status" value="2"/>
</dbReference>
<evidence type="ECO:0000259" key="8">
    <source>
        <dbReference type="Pfam" id="PF04042"/>
    </source>
</evidence>
<reference evidence="10 11" key="1">
    <citation type="journal article" date="2021" name="Environ. Microbiol.">
        <title>Gene family expansions and transcriptome signatures uncover fungal adaptations to wood decay.</title>
        <authorList>
            <person name="Hage H."/>
            <person name="Miyauchi S."/>
            <person name="Viragh M."/>
            <person name="Drula E."/>
            <person name="Min B."/>
            <person name="Chaduli D."/>
            <person name="Navarro D."/>
            <person name="Favel A."/>
            <person name="Norest M."/>
            <person name="Lesage-Meessen L."/>
            <person name="Balint B."/>
            <person name="Merenyi Z."/>
            <person name="de Eugenio L."/>
            <person name="Morin E."/>
            <person name="Martinez A.T."/>
            <person name="Baldrian P."/>
            <person name="Stursova M."/>
            <person name="Martinez M.J."/>
            <person name="Novotny C."/>
            <person name="Magnuson J.K."/>
            <person name="Spatafora J.W."/>
            <person name="Maurice S."/>
            <person name="Pangilinan J."/>
            <person name="Andreopoulos W."/>
            <person name="LaButti K."/>
            <person name="Hundley H."/>
            <person name="Na H."/>
            <person name="Kuo A."/>
            <person name="Barry K."/>
            <person name="Lipzen A."/>
            <person name="Henrissat B."/>
            <person name="Riley R."/>
            <person name="Ahrendt S."/>
            <person name="Nagy L.G."/>
            <person name="Grigoriev I.V."/>
            <person name="Martin F."/>
            <person name="Rosso M.N."/>
        </authorList>
    </citation>
    <scope>NUCLEOTIDE SEQUENCE [LARGE SCALE GENOMIC DNA]</scope>
    <source>
        <strain evidence="10 11">CIRM-BRFM 1785</strain>
    </source>
</reference>
<evidence type="ECO:0000256" key="2">
    <source>
        <dbReference type="ARBA" id="ARBA00007299"/>
    </source>
</evidence>
<dbReference type="PIRSF" id="PIRSF018300">
    <property type="entry name" value="DNA_pol_alph_2"/>
    <property type="match status" value="1"/>
</dbReference>
<evidence type="ECO:0000256" key="6">
    <source>
        <dbReference type="PIRNR" id="PIRNR018300"/>
    </source>
</evidence>
<dbReference type="Proteomes" id="UP000814176">
    <property type="component" value="Unassembled WGS sequence"/>
</dbReference>
<dbReference type="InterPro" id="IPR007185">
    <property type="entry name" value="DNA_pol_a/d/e_bsu"/>
</dbReference>
<evidence type="ECO:0000256" key="4">
    <source>
        <dbReference type="ARBA" id="ARBA00022705"/>
    </source>
</evidence>
<dbReference type="Pfam" id="PF22062">
    <property type="entry name" value="OB_DPOA2"/>
    <property type="match status" value="1"/>
</dbReference>
<dbReference type="InterPro" id="IPR016722">
    <property type="entry name" value="DNA_pol_alpha_bsu"/>
</dbReference>
<dbReference type="RefSeq" id="XP_047782812.1">
    <property type="nucleotide sequence ID" value="XM_047922592.1"/>
</dbReference>
<comment type="caution">
    <text evidence="10">The sequence shown here is derived from an EMBL/GenBank/DDBJ whole genome shotgun (WGS) entry which is preliminary data.</text>
</comment>
<accession>A0ABQ8KU36</accession>
<evidence type="ECO:0000313" key="11">
    <source>
        <dbReference type="Proteomes" id="UP000814176"/>
    </source>
</evidence>
<evidence type="ECO:0000256" key="7">
    <source>
        <dbReference type="SAM" id="MobiDB-lite"/>
    </source>
</evidence>
<dbReference type="InterPro" id="IPR054300">
    <property type="entry name" value="OB_DPOA2"/>
</dbReference>
<comment type="function">
    <text evidence="6">Accessory subunit of the DNA polymerase alpha complex (also known as the alpha DNA polymerase-primase complex) which plays an essential role in the initiation of DNA synthesis.</text>
</comment>
<organism evidence="10 11">
    <name type="scientific">Rhodofomes roseus</name>
    <dbReference type="NCBI Taxonomy" id="34475"/>
    <lineage>
        <taxon>Eukaryota</taxon>
        <taxon>Fungi</taxon>
        <taxon>Dikarya</taxon>
        <taxon>Basidiomycota</taxon>
        <taxon>Agaricomycotina</taxon>
        <taxon>Agaricomycetes</taxon>
        <taxon>Polyporales</taxon>
        <taxon>Rhodofomes</taxon>
    </lineage>
</organism>
<protein>
    <recommendedName>
        <fullName evidence="3 6">DNA polymerase alpha subunit B</fullName>
    </recommendedName>
</protein>
<name>A0ABQ8KU36_9APHY</name>
<evidence type="ECO:0000259" key="9">
    <source>
        <dbReference type="Pfam" id="PF22062"/>
    </source>
</evidence>
<evidence type="ECO:0000256" key="3">
    <source>
        <dbReference type="ARBA" id="ARBA00018596"/>
    </source>
</evidence>
<feature type="domain" description="DNA polymerase alpha subunit B OB" evidence="9">
    <location>
        <begin position="174"/>
        <end position="291"/>
    </location>
</feature>
<feature type="domain" description="DNA polymerase alpha/delta/epsilon subunit B" evidence="8">
    <location>
        <begin position="313"/>
        <end position="543"/>
    </location>
</feature>
<dbReference type="PANTHER" id="PTHR23061:SF12">
    <property type="entry name" value="DNA POLYMERASE ALPHA SUBUNIT B"/>
    <property type="match status" value="1"/>
</dbReference>